<evidence type="ECO:0000256" key="3">
    <source>
        <dbReference type="ARBA" id="ARBA00023170"/>
    </source>
</evidence>
<evidence type="ECO:0000313" key="4">
    <source>
        <dbReference type="EnsemblMetazoa" id="tetur08g06950.1"/>
    </source>
</evidence>
<accession>T1KCA6</accession>
<dbReference type="Gene3D" id="1.10.565.10">
    <property type="entry name" value="Retinoid X Receptor"/>
    <property type="match status" value="1"/>
</dbReference>
<proteinExistence type="predicted"/>
<dbReference type="InterPro" id="IPR035500">
    <property type="entry name" value="NHR-like_dom_sf"/>
</dbReference>
<keyword evidence="5" id="KW-1185">Reference proteome</keyword>
<keyword evidence="1" id="KW-0805">Transcription regulation</keyword>
<dbReference type="EnsemblMetazoa" id="tetur08g06950.1">
    <property type="protein sequence ID" value="tetur08g06950.1"/>
    <property type="gene ID" value="tetur08g06950"/>
</dbReference>
<evidence type="ECO:0000256" key="2">
    <source>
        <dbReference type="ARBA" id="ARBA00023163"/>
    </source>
</evidence>
<organism evidence="4 5">
    <name type="scientific">Tetranychus urticae</name>
    <name type="common">Two-spotted spider mite</name>
    <dbReference type="NCBI Taxonomy" id="32264"/>
    <lineage>
        <taxon>Eukaryota</taxon>
        <taxon>Metazoa</taxon>
        <taxon>Ecdysozoa</taxon>
        <taxon>Arthropoda</taxon>
        <taxon>Chelicerata</taxon>
        <taxon>Arachnida</taxon>
        <taxon>Acari</taxon>
        <taxon>Acariformes</taxon>
        <taxon>Trombidiformes</taxon>
        <taxon>Prostigmata</taxon>
        <taxon>Eleutherengona</taxon>
        <taxon>Raphignathae</taxon>
        <taxon>Tetranychoidea</taxon>
        <taxon>Tetranychidae</taxon>
        <taxon>Tetranychus</taxon>
    </lineage>
</organism>
<reference evidence="5" key="1">
    <citation type="submission" date="2011-08" db="EMBL/GenBank/DDBJ databases">
        <authorList>
            <person name="Rombauts S."/>
        </authorList>
    </citation>
    <scope>NUCLEOTIDE SEQUENCE</scope>
    <source>
        <strain evidence="5">London</strain>
    </source>
</reference>
<keyword evidence="2" id="KW-0804">Transcription</keyword>
<sequence>MSLKKERMLENGQIKIFTEAIDSYYNSTSDSQSSTSTTFPSTGYINSDTVNDIEMSSTTEYSSRNQVTRISENSISTDKNDCRVKKTWNSNVGKKILAVHFSPMNIKSEFLSTQTMLDGFESFALYEAVHALQEIIFKQNSDVYLAARRDDLCTDPRPVDLVGSAEKSRAFRKLHLNDKIHLLKNAFFSLNSLKNLIAYDAQIDGWYFCDRIFPRKQLYLKHPDSYRKALMTLIAEVEDLQKATEVQFDDSIADASYLLKNRVVRFIELRSIQQ</sequence>
<keyword evidence="3" id="KW-0675">Receptor</keyword>
<name>T1KCA6_TETUR</name>
<dbReference type="SUPFAM" id="SSF48508">
    <property type="entry name" value="Nuclear receptor ligand-binding domain"/>
    <property type="match status" value="1"/>
</dbReference>
<dbReference type="HOGENOM" id="CLU_052892_0_0_1"/>
<evidence type="ECO:0000256" key="1">
    <source>
        <dbReference type="ARBA" id="ARBA00023015"/>
    </source>
</evidence>
<dbReference type="Proteomes" id="UP000015104">
    <property type="component" value="Unassembled WGS sequence"/>
</dbReference>
<evidence type="ECO:0000313" key="5">
    <source>
        <dbReference type="Proteomes" id="UP000015104"/>
    </source>
</evidence>
<reference evidence="4" key="2">
    <citation type="submission" date="2015-06" db="UniProtKB">
        <authorList>
            <consortium name="EnsemblMetazoa"/>
        </authorList>
    </citation>
    <scope>IDENTIFICATION</scope>
</reference>
<protein>
    <submittedName>
        <fullName evidence="4">Uncharacterized protein</fullName>
    </submittedName>
</protein>
<dbReference type="EMBL" id="CAEY01001958">
    <property type="status" value="NOT_ANNOTATED_CDS"/>
    <property type="molecule type" value="Genomic_DNA"/>
</dbReference>
<dbReference type="AlphaFoldDB" id="T1KCA6"/>